<dbReference type="InterPro" id="IPR000719">
    <property type="entry name" value="Prot_kinase_dom"/>
</dbReference>
<dbReference type="SUPFAM" id="SSF55781">
    <property type="entry name" value="GAF domain-like"/>
    <property type="match status" value="1"/>
</dbReference>
<dbReference type="Gene3D" id="3.30.450.40">
    <property type="match status" value="1"/>
</dbReference>
<comment type="catalytic activity">
    <reaction evidence="1">
        <text>ATP + protein L-histidine = ADP + protein N-phospho-L-histidine.</text>
        <dbReference type="EC" id="2.7.13.3"/>
    </reaction>
</comment>
<dbReference type="EC" id="2.7.13.3" evidence="2"/>
<evidence type="ECO:0000256" key="2">
    <source>
        <dbReference type="ARBA" id="ARBA00012438"/>
    </source>
</evidence>
<evidence type="ECO:0000259" key="8">
    <source>
        <dbReference type="PROSITE" id="PS50112"/>
    </source>
</evidence>
<dbReference type="PROSITE" id="PS50011">
    <property type="entry name" value="PROTEIN_KINASE_DOM"/>
    <property type="match status" value="1"/>
</dbReference>
<feature type="domain" description="PAC" evidence="9">
    <location>
        <begin position="1780"/>
        <end position="1835"/>
    </location>
</feature>
<evidence type="ECO:0000256" key="5">
    <source>
        <dbReference type="SAM" id="Coils"/>
    </source>
</evidence>
<dbReference type="SMART" id="SM00091">
    <property type="entry name" value="PAS"/>
    <property type="match status" value="2"/>
</dbReference>
<feature type="domain" description="Protein kinase" evidence="6">
    <location>
        <begin position="11"/>
        <end position="302"/>
    </location>
</feature>
<evidence type="ECO:0000313" key="12">
    <source>
        <dbReference type="Proteomes" id="UP000029738"/>
    </source>
</evidence>
<keyword evidence="4" id="KW-0902">Two-component regulatory system</keyword>
<dbReference type="Gene3D" id="1.10.510.10">
    <property type="entry name" value="Transferase(Phosphotransferase) domain 1"/>
    <property type="match status" value="1"/>
</dbReference>
<dbReference type="InterPro" id="IPR019734">
    <property type="entry name" value="TPR_rpt"/>
</dbReference>
<keyword evidence="3 11" id="KW-0418">Kinase</keyword>
<dbReference type="InterPro" id="IPR011990">
    <property type="entry name" value="TPR-like_helical_dom_sf"/>
</dbReference>
<dbReference type="SMART" id="SM00065">
    <property type="entry name" value="GAF"/>
    <property type="match status" value="1"/>
</dbReference>
<dbReference type="SUPFAM" id="SSF47384">
    <property type="entry name" value="Homodimeric domain of signal transducing histidine kinase"/>
    <property type="match status" value="1"/>
</dbReference>
<dbReference type="Pfam" id="PF13191">
    <property type="entry name" value="AAA_16"/>
    <property type="match status" value="1"/>
</dbReference>
<dbReference type="InterPro" id="IPR001610">
    <property type="entry name" value="PAC"/>
</dbReference>
<dbReference type="Pfam" id="PF08447">
    <property type="entry name" value="PAS_3"/>
    <property type="match status" value="1"/>
</dbReference>
<dbReference type="Proteomes" id="UP000029738">
    <property type="component" value="Unassembled WGS sequence"/>
</dbReference>
<comment type="caution">
    <text evidence="11">The sequence shown here is derived from an EMBL/GenBank/DDBJ whole genome shotgun (WGS) entry which is preliminary data.</text>
</comment>
<dbReference type="InterPro" id="IPR013767">
    <property type="entry name" value="PAS_fold"/>
</dbReference>
<dbReference type="SUPFAM" id="SSF52540">
    <property type="entry name" value="P-loop containing nucleoside triphosphate hydrolases"/>
    <property type="match status" value="1"/>
</dbReference>
<dbReference type="CDD" id="cd14014">
    <property type="entry name" value="STKc_PknB_like"/>
    <property type="match status" value="1"/>
</dbReference>
<reference evidence="11" key="1">
    <citation type="journal article" date="2015" name="Genome Announc.">
        <title>Draft Genome Sequence of Tolypothrix boutellei Strain VB521301.</title>
        <authorList>
            <person name="Chandrababunaidu M.M."/>
            <person name="Singh D."/>
            <person name="Sen D."/>
            <person name="Bhan S."/>
            <person name="Das S."/>
            <person name="Gupta A."/>
            <person name="Adhikary S.P."/>
            <person name="Tripathy S."/>
        </authorList>
    </citation>
    <scope>NUCLEOTIDE SEQUENCE</scope>
    <source>
        <strain evidence="11">VB521301</strain>
    </source>
</reference>
<dbReference type="SMART" id="SM00086">
    <property type="entry name" value="PAC"/>
    <property type="match status" value="2"/>
</dbReference>
<feature type="coiled-coil region" evidence="5">
    <location>
        <begin position="1823"/>
        <end position="1860"/>
    </location>
</feature>
<dbReference type="InterPro" id="IPR041664">
    <property type="entry name" value="AAA_16"/>
</dbReference>
<name>A0A0C1R3N8_9CYAN</name>
<dbReference type="GO" id="GO:0000155">
    <property type="term" value="F:phosphorelay sensor kinase activity"/>
    <property type="evidence" value="ECO:0007669"/>
    <property type="project" value="InterPro"/>
</dbReference>
<dbReference type="SMART" id="SM00028">
    <property type="entry name" value="TPR"/>
    <property type="match status" value="4"/>
</dbReference>
<dbReference type="GO" id="GO:0009882">
    <property type="term" value="F:blue light photoreceptor activity"/>
    <property type="evidence" value="ECO:0007669"/>
    <property type="project" value="UniProtKB-ARBA"/>
</dbReference>
<dbReference type="InterPro" id="IPR003594">
    <property type="entry name" value="HATPase_dom"/>
</dbReference>
<dbReference type="InterPro" id="IPR029016">
    <property type="entry name" value="GAF-like_dom_sf"/>
</dbReference>
<dbReference type="InterPro" id="IPR036890">
    <property type="entry name" value="HATPase_C_sf"/>
</dbReference>
<evidence type="ECO:0000256" key="4">
    <source>
        <dbReference type="ARBA" id="ARBA00023012"/>
    </source>
</evidence>
<feature type="domain" description="Histidine kinase" evidence="7">
    <location>
        <begin position="1869"/>
        <end position="2124"/>
    </location>
</feature>
<dbReference type="OrthoDB" id="472697at2"/>
<dbReference type="InterPro" id="IPR005467">
    <property type="entry name" value="His_kinase_dom"/>
</dbReference>
<dbReference type="InterPro" id="IPR011009">
    <property type="entry name" value="Kinase-like_dom_sf"/>
</dbReference>
<evidence type="ECO:0000313" key="11">
    <source>
        <dbReference type="EMBL" id="KIE10398.1"/>
    </source>
</evidence>
<feature type="domain" description="PAS" evidence="8">
    <location>
        <begin position="1710"/>
        <end position="1763"/>
    </location>
</feature>
<accession>A0A0C1R3N8</accession>
<dbReference type="InterPro" id="IPR053159">
    <property type="entry name" value="Hybrid_Histidine_Kinase"/>
</dbReference>
<dbReference type="InterPro" id="IPR008271">
    <property type="entry name" value="Ser/Thr_kinase_AS"/>
</dbReference>
<dbReference type="Pfam" id="PF01590">
    <property type="entry name" value="GAF"/>
    <property type="match status" value="1"/>
</dbReference>
<dbReference type="SUPFAM" id="SSF56112">
    <property type="entry name" value="Protein kinase-like (PK-like)"/>
    <property type="match status" value="1"/>
</dbReference>
<dbReference type="EMBL" id="JHEG02000048">
    <property type="protein sequence ID" value="KIE10398.1"/>
    <property type="molecule type" value="Genomic_DNA"/>
</dbReference>
<dbReference type="InterPro" id="IPR003018">
    <property type="entry name" value="GAF"/>
</dbReference>
<dbReference type="CDD" id="cd00130">
    <property type="entry name" value="PAS"/>
    <property type="match status" value="1"/>
</dbReference>
<dbReference type="InterPro" id="IPR035965">
    <property type="entry name" value="PAS-like_dom_sf"/>
</dbReference>
<dbReference type="SMART" id="SM00387">
    <property type="entry name" value="HATPase_c"/>
    <property type="match status" value="1"/>
</dbReference>
<sequence>MVTPQIKIPGYEVSEQIYNGSRTLVYRGYRESDSMVVAIKLLKNPYPTFSELLLFRNQYIIAKNLEIPSIIRPYSLEPYYNSYALVMEDFGGISLQQFTQGKPLPLDRFLLIAIQLTHTLHQLHQQRVIHKDIKPANILIHPDTKQIKLIDFSISTLLPREIQQIQSLNTLEGTLTYLSPEQSGRMNRGIDYRSDFYSLGVTFFELLTGKLPFESNEPMELVYCHIAKQPPLIGERRQGVGQGKTISSDRGLWETQDPEEMRIGSIKIEQILEKIVNKLMAKNAEDRYQSAIGLKYDLEQCLMLLNQTGAIPNFQLGQRDISDRFLIPEKLYGRETEVANLLAAFERVSGGVGLDYLPRSELMLVAGFSGIGKTAVVSEVHKPIVRQHGYFIKGKYDQFQRNIPFSAFVQAFRNLIGQLLSETDAQLQQWKTKILEALGDNGQAIVEVIPELESIIGKQPAVVKLSGTAAQNRFHLLFQKFIQVFATVEHTLVIFLDDLQWADLASLNLMKLLISETETGYLFIIGAYRDNEVFPTHPLMLTLNEIQKTKASVNTLTLAPLTSADVNHLIADTLSCPLARALPLSELVYQKARGNPFFTTQFLKALYEDRLITFDIDGRCWQCDVSQVRSLALTDDVVEFMALQLQKLSPQTQTVLKLAACIGNQFDLGTLAIVSEQSQVETAGDLWNALQSGLILPQSKVYKFYQDSSFVKYHFPFADTRQRMTFNQGQSSVTYKFLHDRIQQAAYSLIPESQKKAVHLKIGQLLLQNTSPELLEIHIFDIVNQLNEGVSIIAQQAEKAELAKLNLMAGRKAKASTAYKAALKYFDLGMKLLPENTWHTHYNITFGFYRERAECEYLIGHLEQAEYFFDLALSHARNQFEQADLYAIQMYLKMTQGENIQAGCEAGLKGLSIMGLQLPPTVEEQQAAIKTKLEELKTQLARVTPSDLFELPEMTDPAKKICMSLLADLWAVAYMAGYQHLALLSSLLTIDLSLKYGNAESSGFAYSLYGMALANQGDYQTAYEFGLLALKLDRHFNCTKFIYKTNNIFAHTINPYNQHLNTNLPLSQQSFQTSQESGDVVFGVWAVSFLIWAMLIKGDRLADVCVETEKYLSYVQQVNDVNMLYAFTLQRQFLLKLQDPSQKTDLLGERHDLEIPYIDIWRQKKNFEHGINWYCFLKLQLSYLYGKYTDAVIAAEEAQKTLVSNAGFFPIIQYHFYYPLSVAALYETATSEEKMQYWKVLQEHQQITKQWAYYCPANFLHRYLLLSAEMAKISGRCMEASDLYDRAIAEAKANNYIQEAALANELAAKFYLRWNKERIAQEYVIEAYYGYAHWGAKAKIADLETCYPKLLAPILQQSDYPISVKETLFTLSRVSVSSSSSSISNSLDLATILKASQTISSEIELEKLLSALLRIIIENSGANKCVLLLSQEEDLMVQAVSGDDFSLLLQKPQPLKDSQDVPLGLIDTVKRSLQPAVIIDATQHLEFIHDSYIQQHQPKSILCSPILLQGKLLGVLYLENNLVTGAFTRERVELLNLLCAQAAIALENAQLYKRSLEYSQQLEQSLEELSATNSRFQNLVNNVPGVVYQLRMTADGSVFLPYISADCYDLYEITAEQAIANLQILLDRVHPDDAATYEQSMTDSIQTLTPWHWEGRIVTPSGMVKWIHGAARIQQLLDGTLVWDGLLLDISDAYLQAIQRQKAEEQLRASQQRLQLLVEQTPLAVIEWDTNIQVTDWNPAAERIFGYTKQEALGHQFQFLIPERIRAQMERVSIEILSQQGGNYSINENVTKDGKSIICAWYNNPLVNADGELIGVASLADDITEQKVAEVQLQQKAEELEAALQNLQQAQIQIVQSEKMSALGNLVAGVAHEMNNPLGFIAASLNQAKPTIAELIEHLKLYQECLSLPSQKILDHAGEIDLDYTLEDLPKMIDSMTMACDRLRNISTSLRTFSRSDKNHQVPFQIHEGIDSTILLLKHRLKANEQRPTIEVITNYGQLPQISCFPGQLNQVFMNILANAIDALDESNTGRSFAEIQALPNQIKIKTALENEAVKIIIADNGIGMKEAVKERIFDHLFTTKAVGKGTGFGLAIARQIVEEVHHGKLRCNSVLGKGTEFLIEIPL</sequence>
<evidence type="ECO:0000256" key="3">
    <source>
        <dbReference type="ARBA" id="ARBA00022777"/>
    </source>
</evidence>
<dbReference type="STRING" id="1479485.DA73_0217710"/>
<evidence type="ECO:0000259" key="9">
    <source>
        <dbReference type="PROSITE" id="PS50113"/>
    </source>
</evidence>
<dbReference type="PANTHER" id="PTHR43642:SF1">
    <property type="entry name" value="HYBRID SIGNAL TRANSDUCTION HISTIDINE KINASE G"/>
    <property type="match status" value="1"/>
</dbReference>
<evidence type="ECO:0000256" key="1">
    <source>
        <dbReference type="ARBA" id="ARBA00000085"/>
    </source>
</evidence>
<dbReference type="RefSeq" id="WP_050045755.1">
    <property type="nucleotide sequence ID" value="NZ_JHEG04000001.1"/>
</dbReference>
<evidence type="ECO:0000313" key="10">
    <source>
        <dbReference type="EMBL" id="KAF3886374.1"/>
    </source>
</evidence>
<evidence type="ECO:0000259" key="7">
    <source>
        <dbReference type="PROSITE" id="PS50109"/>
    </source>
</evidence>
<keyword evidence="12" id="KW-1185">Reference proteome</keyword>
<proteinExistence type="predicted"/>
<keyword evidence="3 11" id="KW-0808">Transferase</keyword>
<organism evidence="11">
    <name type="scientific">Tolypothrix bouteillei VB521301</name>
    <dbReference type="NCBI Taxonomy" id="1479485"/>
    <lineage>
        <taxon>Bacteria</taxon>
        <taxon>Bacillati</taxon>
        <taxon>Cyanobacteriota</taxon>
        <taxon>Cyanophyceae</taxon>
        <taxon>Nostocales</taxon>
        <taxon>Tolypothrichaceae</taxon>
        <taxon>Tolypothrix</taxon>
    </lineage>
</organism>
<dbReference type="Gene3D" id="1.10.287.130">
    <property type="match status" value="1"/>
</dbReference>
<dbReference type="PANTHER" id="PTHR43642">
    <property type="entry name" value="HYBRID SIGNAL TRANSDUCTION HISTIDINE KINASE G"/>
    <property type="match status" value="1"/>
</dbReference>
<dbReference type="InterPro" id="IPR000700">
    <property type="entry name" value="PAS-assoc_C"/>
</dbReference>
<dbReference type="InterPro" id="IPR000014">
    <property type="entry name" value="PAS"/>
</dbReference>
<dbReference type="InterPro" id="IPR027417">
    <property type="entry name" value="P-loop_NTPase"/>
</dbReference>
<dbReference type="Pfam" id="PF02518">
    <property type="entry name" value="HATPase_c"/>
    <property type="match status" value="1"/>
</dbReference>
<dbReference type="PROSITE" id="PS50109">
    <property type="entry name" value="HIS_KIN"/>
    <property type="match status" value="1"/>
</dbReference>
<dbReference type="Pfam" id="PF00069">
    <property type="entry name" value="Pkinase"/>
    <property type="match status" value="1"/>
</dbReference>
<reference evidence="10" key="2">
    <citation type="submission" date="2019-11" db="EMBL/GenBank/DDBJ databases">
        <title>Improved Assembly of Tolypothrix boutellei genome.</title>
        <authorList>
            <person name="Sarangi A.N."/>
            <person name="Mukherjee M."/>
            <person name="Ghosh S."/>
            <person name="Singh D."/>
            <person name="Das A."/>
            <person name="Kant S."/>
            <person name="Prusty A."/>
            <person name="Tripathy S."/>
        </authorList>
    </citation>
    <scope>NUCLEOTIDE SEQUENCE</scope>
    <source>
        <strain evidence="10">VB521301</strain>
    </source>
</reference>
<dbReference type="Gene3D" id="3.40.50.300">
    <property type="entry name" value="P-loop containing nucleotide triphosphate hydrolases"/>
    <property type="match status" value="1"/>
</dbReference>
<dbReference type="PROSITE" id="PS50113">
    <property type="entry name" value="PAC"/>
    <property type="match status" value="1"/>
</dbReference>
<dbReference type="InterPro" id="IPR004358">
    <property type="entry name" value="Sig_transdc_His_kin-like_C"/>
</dbReference>
<dbReference type="Pfam" id="PF00989">
    <property type="entry name" value="PAS"/>
    <property type="match status" value="1"/>
</dbReference>
<dbReference type="PROSITE" id="PS50112">
    <property type="entry name" value="PAS"/>
    <property type="match status" value="1"/>
</dbReference>
<dbReference type="PRINTS" id="PR00344">
    <property type="entry name" value="BCTRLSENSOR"/>
</dbReference>
<dbReference type="PROSITE" id="PS00108">
    <property type="entry name" value="PROTEIN_KINASE_ST"/>
    <property type="match status" value="1"/>
</dbReference>
<dbReference type="InterPro" id="IPR013655">
    <property type="entry name" value="PAS_fold_3"/>
</dbReference>
<dbReference type="SMART" id="SM00220">
    <property type="entry name" value="S_TKc"/>
    <property type="match status" value="1"/>
</dbReference>
<dbReference type="GO" id="GO:0006355">
    <property type="term" value="P:regulation of DNA-templated transcription"/>
    <property type="evidence" value="ECO:0007669"/>
    <property type="project" value="InterPro"/>
</dbReference>
<evidence type="ECO:0000259" key="6">
    <source>
        <dbReference type="PROSITE" id="PS50011"/>
    </source>
</evidence>
<keyword evidence="5" id="KW-0175">Coiled coil</keyword>
<dbReference type="GO" id="GO:0005524">
    <property type="term" value="F:ATP binding"/>
    <property type="evidence" value="ECO:0007669"/>
    <property type="project" value="InterPro"/>
</dbReference>
<dbReference type="Gene3D" id="3.30.565.10">
    <property type="entry name" value="Histidine kinase-like ATPase, C-terminal domain"/>
    <property type="match status" value="1"/>
</dbReference>
<dbReference type="EMBL" id="JHEG04000001">
    <property type="protein sequence ID" value="KAF3886374.1"/>
    <property type="molecule type" value="Genomic_DNA"/>
</dbReference>
<dbReference type="InterPro" id="IPR036097">
    <property type="entry name" value="HisK_dim/P_sf"/>
</dbReference>
<dbReference type="SUPFAM" id="SSF48452">
    <property type="entry name" value="TPR-like"/>
    <property type="match status" value="1"/>
</dbReference>
<protein>
    <recommendedName>
        <fullName evidence="2">histidine kinase</fullName>
        <ecNumber evidence="2">2.7.13.3</ecNumber>
    </recommendedName>
</protein>
<dbReference type="NCBIfam" id="TIGR00229">
    <property type="entry name" value="sensory_box"/>
    <property type="match status" value="1"/>
</dbReference>
<dbReference type="Gene3D" id="3.30.450.20">
    <property type="entry name" value="PAS domain"/>
    <property type="match status" value="2"/>
</dbReference>
<dbReference type="SUPFAM" id="SSF55874">
    <property type="entry name" value="ATPase domain of HSP90 chaperone/DNA topoisomerase II/histidine kinase"/>
    <property type="match status" value="1"/>
</dbReference>
<gene>
    <name evidence="11" type="ORF">DA73_0217710</name>
    <name evidence="10" type="ORF">DA73_0400013475</name>
</gene>
<dbReference type="SUPFAM" id="SSF55785">
    <property type="entry name" value="PYP-like sensor domain (PAS domain)"/>
    <property type="match status" value="2"/>
</dbReference>